<feature type="transmembrane region" description="Helical" evidence="10">
    <location>
        <begin position="483"/>
        <end position="502"/>
    </location>
</feature>
<proteinExistence type="inferred from homology"/>
<feature type="transmembrane region" description="Helical" evidence="10">
    <location>
        <begin position="337"/>
        <end position="356"/>
    </location>
</feature>
<dbReference type="FunFam" id="3.40.50.300:FF:000287">
    <property type="entry name" value="Multidrug ABC transporter ATP-binding protein"/>
    <property type="match status" value="1"/>
</dbReference>
<feature type="transmembrane region" description="Helical" evidence="10">
    <location>
        <begin position="113"/>
        <end position="135"/>
    </location>
</feature>
<feature type="compositionally biased region" description="Acidic residues" evidence="9">
    <location>
        <begin position="84"/>
        <end position="99"/>
    </location>
</feature>
<dbReference type="STRING" id="741276.A0A2S5B701"/>
<feature type="compositionally biased region" description="Pro residues" evidence="9">
    <location>
        <begin position="937"/>
        <end position="946"/>
    </location>
</feature>
<dbReference type="PROSITE" id="PS50893">
    <property type="entry name" value="ABC_TRANSPORTER_2"/>
    <property type="match status" value="1"/>
</dbReference>
<dbReference type="Pfam" id="PF00005">
    <property type="entry name" value="ABC_tran"/>
    <property type="match status" value="1"/>
</dbReference>
<feature type="compositionally biased region" description="Basic residues" evidence="9">
    <location>
        <begin position="992"/>
        <end position="1004"/>
    </location>
</feature>
<evidence type="ECO:0000256" key="8">
    <source>
        <dbReference type="ARBA" id="ARBA00024363"/>
    </source>
</evidence>
<keyword evidence="7 10" id="KW-0472">Membrane</keyword>
<evidence type="ECO:0000259" key="12">
    <source>
        <dbReference type="PROSITE" id="PS50929"/>
    </source>
</evidence>
<dbReference type="GO" id="GO:0016887">
    <property type="term" value="F:ATP hydrolysis activity"/>
    <property type="evidence" value="ECO:0007669"/>
    <property type="project" value="InterPro"/>
</dbReference>
<evidence type="ECO:0000256" key="1">
    <source>
        <dbReference type="ARBA" id="ARBA00004141"/>
    </source>
</evidence>
<evidence type="ECO:0000256" key="7">
    <source>
        <dbReference type="ARBA" id="ARBA00023136"/>
    </source>
</evidence>
<feature type="region of interest" description="Disordered" evidence="9">
    <location>
        <begin position="973"/>
        <end position="1004"/>
    </location>
</feature>
<accession>A0A2S5B701</accession>
<dbReference type="SUPFAM" id="SSF90123">
    <property type="entry name" value="ABC transporter transmembrane region"/>
    <property type="match status" value="1"/>
</dbReference>
<dbReference type="SUPFAM" id="SSF52540">
    <property type="entry name" value="P-loop containing nucleoside triphosphate hydrolases"/>
    <property type="match status" value="1"/>
</dbReference>
<evidence type="ECO:0000259" key="11">
    <source>
        <dbReference type="PROSITE" id="PS50893"/>
    </source>
</evidence>
<evidence type="ECO:0000256" key="5">
    <source>
        <dbReference type="ARBA" id="ARBA00022840"/>
    </source>
</evidence>
<comment type="subcellular location">
    <subcellularLocation>
        <location evidence="1">Membrane</location>
        <topology evidence="1">Multi-pass membrane protein</topology>
    </subcellularLocation>
</comment>
<evidence type="ECO:0000313" key="13">
    <source>
        <dbReference type="EMBL" id="POY72549.1"/>
    </source>
</evidence>
<keyword evidence="6 10" id="KW-1133">Transmembrane helix</keyword>
<evidence type="ECO:0000256" key="2">
    <source>
        <dbReference type="ARBA" id="ARBA00022448"/>
    </source>
</evidence>
<dbReference type="InterPro" id="IPR017871">
    <property type="entry name" value="ABC_transporter-like_CS"/>
</dbReference>
<dbReference type="EMBL" id="PJQD01000048">
    <property type="protein sequence ID" value="POY72549.1"/>
    <property type="molecule type" value="Genomic_DNA"/>
</dbReference>
<protein>
    <submittedName>
        <fullName evidence="13">Uncharacterized protein</fullName>
    </submittedName>
</protein>
<feature type="transmembrane region" description="Helical" evidence="10">
    <location>
        <begin position="452"/>
        <end position="477"/>
    </location>
</feature>
<feature type="transmembrane region" description="Helical" evidence="10">
    <location>
        <begin position="229"/>
        <end position="250"/>
    </location>
</feature>
<dbReference type="Pfam" id="PF00664">
    <property type="entry name" value="ABC_membrane"/>
    <property type="match status" value="1"/>
</dbReference>
<feature type="transmembrane region" description="Helical" evidence="10">
    <location>
        <begin position="147"/>
        <end position="172"/>
    </location>
</feature>
<dbReference type="AlphaFoldDB" id="A0A2S5B701"/>
<keyword evidence="3 10" id="KW-0812">Transmembrane</keyword>
<feature type="region of interest" description="Disordered" evidence="9">
    <location>
        <begin position="60"/>
        <end position="99"/>
    </location>
</feature>
<dbReference type="PROSITE" id="PS00211">
    <property type="entry name" value="ABC_TRANSPORTER_1"/>
    <property type="match status" value="1"/>
</dbReference>
<evidence type="ECO:0000256" key="6">
    <source>
        <dbReference type="ARBA" id="ARBA00022989"/>
    </source>
</evidence>
<dbReference type="PANTHER" id="PTHR24221">
    <property type="entry name" value="ATP-BINDING CASSETTE SUB-FAMILY B"/>
    <property type="match status" value="1"/>
</dbReference>
<comment type="similarity">
    <text evidence="8">Belongs to the ABC transporter superfamily. ABCB family. Heavy Metal importer (TC 3.A.1.210) subfamily.</text>
</comment>
<keyword evidence="2" id="KW-0813">Transport</keyword>
<keyword evidence="14" id="KW-1185">Reference proteome</keyword>
<evidence type="ECO:0000313" key="14">
    <source>
        <dbReference type="Proteomes" id="UP000237144"/>
    </source>
</evidence>
<feature type="region of interest" description="Disordered" evidence="9">
    <location>
        <begin position="914"/>
        <end position="954"/>
    </location>
</feature>
<evidence type="ECO:0000256" key="4">
    <source>
        <dbReference type="ARBA" id="ARBA00022741"/>
    </source>
</evidence>
<gene>
    <name evidence="13" type="ORF">BMF94_4375</name>
</gene>
<feature type="domain" description="ABC transmembrane type-1" evidence="12">
    <location>
        <begin position="344"/>
        <end position="626"/>
    </location>
</feature>
<name>A0A2S5B701_9BASI</name>
<dbReference type="GO" id="GO:0140359">
    <property type="term" value="F:ABC-type transporter activity"/>
    <property type="evidence" value="ECO:0007669"/>
    <property type="project" value="InterPro"/>
</dbReference>
<dbReference type="OrthoDB" id="6500128at2759"/>
<feature type="domain" description="ABC transporter" evidence="11">
    <location>
        <begin position="663"/>
        <end position="908"/>
    </location>
</feature>
<sequence length="1004" mass="110093">MSTSDLAGLYGALSSLRVALPCILVGILVLRWFGKAFVGVMGRIQSAGWTLDDDEYAPPERAATTKADKSKKSGNGGANGEAALESDLEEDDEGEDDEVTPVVVKQKTVRRTLVLTLAGLLAVTYFAEGVAQVVTTVVTSHYTPSDALYANVAIYTAGGLGAFAMLGTGLAYEAKWTKQAKLLVQAAEPWPKQYPRLVTFVAFVGEISILGVFARILALDSTVRPKETVLPIVTICVVAFRILVLLVLLASQFPIFYRSNYVSPSEAPTETTPLLLGNGGTSTRLDPSLSGPTMPPSVLRGSRLPSNRPPDPKSLSILTLFSRVKLLFPYLWPAKSIVLQILALICFGLMLFRRYVNVLQPILFGRVITSLANGQPPFVPIILYVTFSLLQDSNTMLYQYLWLPIEQYSEREMALMSFDILLNLSLSYHTRRRTGELLRILSRSEAINDASLFFELLLFSFVPILIDLPVAFVVLWVRYGITIVGVVTVVAIVYVITSVTLAESRTKLYRALRDESQFMHQLKSDVLFNYETTKIFVSENFEMKRLRDAMWKYQRGYFNVFNSWQSLSLLQNSISAFGLLVCSFILSRRVIDGEMDVGNYVAFVSYLNQLYSPLNQISSLYRRVMNNAVDTEQLIELLNEEKEISDRPNPVELKIDPSSGAEIEFKDVEFSYDKKVPVLKGVSFKVGRGQSVALVGPSGGGKSTITKLIYRFYDVANGSISINGHDIRDLTQRSLRASIGLVPQESVLFNSSARMNIAYGGINRLDIDGRGSERITMDEVIEAAKAAAIHDKIMSFPDKYETIVGERGQRLSGGEKQRVSIARTILKDPPILVLDEATSALDTFNERLIQNRLRELLQGRTSIIIAHRLSTIVDCDVIHVLKDGLIVESGSHNELITLGGVYAELWQKQIEGQESSVPASKAPSAAATPSATRSASPEPPATPAPPVSALSSSLSGTAAPFVPAAVLATDEATEPAVADLQSRPNGQTKKGTSGKKRGGGKKKR</sequence>
<evidence type="ECO:0000256" key="9">
    <source>
        <dbReference type="SAM" id="MobiDB-lite"/>
    </source>
</evidence>
<organism evidence="13 14">
    <name type="scientific">Rhodotorula taiwanensis</name>
    <dbReference type="NCBI Taxonomy" id="741276"/>
    <lineage>
        <taxon>Eukaryota</taxon>
        <taxon>Fungi</taxon>
        <taxon>Dikarya</taxon>
        <taxon>Basidiomycota</taxon>
        <taxon>Pucciniomycotina</taxon>
        <taxon>Microbotryomycetes</taxon>
        <taxon>Sporidiobolales</taxon>
        <taxon>Sporidiobolaceae</taxon>
        <taxon>Rhodotorula</taxon>
    </lineage>
</organism>
<evidence type="ECO:0000256" key="3">
    <source>
        <dbReference type="ARBA" id="ARBA00022692"/>
    </source>
</evidence>
<dbReference type="InterPro" id="IPR003439">
    <property type="entry name" value="ABC_transporter-like_ATP-bd"/>
</dbReference>
<dbReference type="InterPro" id="IPR003593">
    <property type="entry name" value="AAA+_ATPase"/>
</dbReference>
<comment type="caution">
    <text evidence="13">The sequence shown here is derived from an EMBL/GenBank/DDBJ whole genome shotgun (WGS) entry which is preliminary data.</text>
</comment>
<dbReference type="Gene3D" id="3.40.50.300">
    <property type="entry name" value="P-loop containing nucleotide triphosphate hydrolases"/>
    <property type="match status" value="1"/>
</dbReference>
<dbReference type="GO" id="GO:0016020">
    <property type="term" value="C:membrane"/>
    <property type="evidence" value="ECO:0007669"/>
    <property type="project" value="UniProtKB-SubCell"/>
</dbReference>
<dbReference type="PROSITE" id="PS50929">
    <property type="entry name" value="ABC_TM1F"/>
    <property type="match status" value="1"/>
</dbReference>
<dbReference type="SMART" id="SM00382">
    <property type="entry name" value="AAA"/>
    <property type="match status" value="1"/>
</dbReference>
<evidence type="ECO:0000256" key="10">
    <source>
        <dbReference type="SAM" id="Phobius"/>
    </source>
</evidence>
<dbReference type="Proteomes" id="UP000237144">
    <property type="component" value="Unassembled WGS sequence"/>
</dbReference>
<dbReference type="InterPro" id="IPR039421">
    <property type="entry name" value="Type_1_exporter"/>
</dbReference>
<feature type="transmembrane region" description="Helical" evidence="10">
    <location>
        <begin position="197"/>
        <end position="217"/>
    </location>
</feature>
<dbReference type="InterPro" id="IPR036640">
    <property type="entry name" value="ABC1_TM_sf"/>
</dbReference>
<keyword evidence="5" id="KW-0067">ATP-binding</keyword>
<dbReference type="PANTHER" id="PTHR24221:SF648">
    <property type="entry name" value="ABC-TYPE TRANSPORTER ATR1"/>
    <property type="match status" value="1"/>
</dbReference>
<feature type="compositionally biased region" description="Low complexity" evidence="9">
    <location>
        <begin position="915"/>
        <end position="936"/>
    </location>
</feature>
<dbReference type="Gene3D" id="1.20.1560.10">
    <property type="entry name" value="ABC transporter type 1, transmembrane domain"/>
    <property type="match status" value="1"/>
</dbReference>
<feature type="transmembrane region" description="Helical" evidence="10">
    <location>
        <begin position="377"/>
        <end position="401"/>
    </location>
</feature>
<reference evidence="13 14" key="1">
    <citation type="journal article" date="2018" name="Front. Microbiol.">
        <title>Prospects for Fungal Bioremediation of Acidic Radioactive Waste Sites: Characterization and Genome Sequence of Rhodotorula taiwanensis MD1149.</title>
        <authorList>
            <person name="Tkavc R."/>
            <person name="Matrosova V.Y."/>
            <person name="Grichenko O.E."/>
            <person name="Gostincar C."/>
            <person name="Volpe R.P."/>
            <person name="Klimenkova P."/>
            <person name="Gaidamakova E.K."/>
            <person name="Zhou C.E."/>
            <person name="Stewart B.J."/>
            <person name="Lyman M.G."/>
            <person name="Malfatti S.A."/>
            <person name="Rubinfeld B."/>
            <person name="Courtot M."/>
            <person name="Singh J."/>
            <person name="Dalgard C.L."/>
            <person name="Hamilton T."/>
            <person name="Frey K.G."/>
            <person name="Gunde-Cimerman N."/>
            <person name="Dugan L."/>
            <person name="Daly M.J."/>
        </authorList>
    </citation>
    <scope>NUCLEOTIDE SEQUENCE [LARGE SCALE GENOMIC DNA]</scope>
    <source>
        <strain evidence="13 14">MD1149</strain>
    </source>
</reference>
<dbReference type="InterPro" id="IPR011527">
    <property type="entry name" value="ABC1_TM_dom"/>
</dbReference>
<keyword evidence="4" id="KW-0547">Nucleotide-binding</keyword>
<feature type="region of interest" description="Disordered" evidence="9">
    <location>
        <begin position="272"/>
        <end position="311"/>
    </location>
</feature>
<dbReference type="GO" id="GO:0005524">
    <property type="term" value="F:ATP binding"/>
    <property type="evidence" value="ECO:0007669"/>
    <property type="project" value="UniProtKB-KW"/>
</dbReference>
<feature type="transmembrane region" description="Helical" evidence="10">
    <location>
        <begin position="12"/>
        <end position="33"/>
    </location>
</feature>
<dbReference type="InterPro" id="IPR027417">
    <property type="entry name" value="P-loop_NTPase"/>
</dbReference>